<evidence type="ECO:0000256" key="1">
    <source>
        <dbReference type="SAM" id="MobiDB-lite"/>
    </source>
</evidence>
<proteinExistence type="predicted"/>
<dbReference type="EMBL" id="CAUJNA010003239">
    <property type="protein sequence ID" value="CAJ1396632.1"/>
    <property type="molecule type" value="Genomic_DNA"/>
</dbReference>
<keyword evidence="3" id="KW-1185">Reference proteome</keyword>
<evidence type="ECO:0000313" key="2">
    <source>
        <dbReference type="EMBL" id="CAJ1396632.1"/>
    </source>
</evidence>
<dbReference type="Proteomes" id="UP001178507">
    <property type="component" value="Unassembled WGS sequence"/>
</dbReference>
<feature type="region of interest" description="Disordered" evidence="1">
    <location>
        <begin position="158"/>
        <end position="197"/>
    </location>
</feature>
<protein>
    <submittedName>
        <fullName evidence="2">Uncharacterized protein</fullName>
    </submittedName>
</protein>
<gene>
    <name evidence="2" type="ORF">EVOR1521_LOCUS20827</name>
</gene>
<reference evidence="2" key="1">
    <citation type="submission" date="2023-08" db="EMBL/GenBank/DDBJ databases">
        <authorList>
            <person name="Chen Y."/>
            <person name="Shah S."/>
            <person name="Dougan E. K."/>
            <person name="Thang M."/>
            <person name="Chan C."/>
        </authorList>
    </citation>
    <scope>NUCLEOTIDE SEQUENCE</scope>
</reference>
<name>A0AA36IZ32_9DINO</name>
<dbReference type="AlphaFoldDB" id="A0AA36IZ32"/>
<organism evidence="2 3">
    <name type="scientific">Effrenium voratum</name>
    <dbReference type="NCBI Taxonomy" id="2562239"/>
    <lineage>
        <taxon>Eukaryota</taxon>
        <taxon>Sar</taxon>
        <taxon>Alveolata</taxon>
        <taxon>Dinophyceae</taxon>
        <taxon>Suessiales</taxon>
        <taxon>Symbiodiniaceae</taxon>
        <taxon>Effrenium</taxon>
    </lineage>
</organism>
<comment type="caution">
    <text evidence="2">The sequence shown here is derived from an EMBL/GenBank/DDBJ whole genome shotgun (WGS) entry which is preliminary data.</text>
</comment>
<sequence>MIKIEKKTVHRDDEFRDVQERRREEVRQEFSKSLHKITELMLSSYTFFESHPPDIQREWKSYIDKVDKRIEEALKKAVKASLQDLCKALNGDTKTEPSPLFKIQAVLDEVKMDFKPPMSQLKDLLQMVCRDMTMTLSVVPRLAEHLYAVKTERDRTIKKQQLEEAGDLAGANAIPPPGDPPKKKKGFFEEGTAVSST</sequence>
<evidence type="ECO:0000313" key="3">
    <source>
        <dbReference type="Proteomes" id="UP001178507"/>
    </source>
</evidence>
<accession>A0AA36IZ32</accession>